<dbReference type="PANTHER" id="PTHR31236:SF2">
    <property type="entry name" value="BURP DOMAIN PROTEIN RD22"/>
    <property type="match status" value="1"/>
</dbReference>
<protein>
    <submittedName>
        <fullName evidence="2">BURP domain protein RD22</fullName>
    </submittedName>
</protein>
<organism evidence="2 3">
    <name type="scientific">Rhynchospora pubera</name>
    <dbReference type="NCBI Taxonomy" id="906938"/>
    <lineage>
        <taxon>Eukaryota</taxon>
        <taxon>Viridiplantae</taxon>
        <taxon>Streptophyta</taxon>
        <taxon>Embryophyta</taxon>
        <taxon>Tracheophyta</taxon>
        <taxon>Spermatophyta</taxon>
        <taxon>Magnoliopsida</taxon>
        <taxon>Liliopsida</taxon>
        <taxon>Poales</taxon>
        <taxon>Cyperaceae</taxon>
        <taxon>Cyperoideae</taxon>
        <taxon>Rhynchosporeae</taxon>
        <taxon>Rhynchospora</taxon>
    </lineage>
</organism>
<dbReference type="PROSITE" id="PS51277">
    <property type="entry name" value="BURP"/>
    <property type="match status" value="1"/>
</dbReference>
<evidence type="ECO:0000313" key="3">
    <source>
        <dbReference type="Proteomes" id="UP001140206"/>
    </source>
</evidence>
<sequence length="115" mass="12612">MIDFVISELGSGDYLKVIATSVIDGKQETAYKITAQGTEVPGDKLVICHPLPYPYTVFYCHEVKASNAYVVPLVGKLGSIVKAVAVCHYNTDHFDPILFKMLKVKPGSPLCHFLP</sequence>
<reference evidence="2" key="1">
    <citation type="submission" date="2022-08" db="EMBL/GenBank/DDBJ databases">
        <authorList>
            <person name="Marques A."/>
        </authorList>
    </citation>
    <scope>NUCLEOTIDE SEQUENCE</scope>
    <source>
        <strain evidence="2">RhyPub2mFocal</strain>
        <tissue evidence="2">Leaves</tissue>
    </source>
</reference>
<evidence type="ECO:0000259" key="1">
    <source>
        <dbReference type="PROSITE" id="PS51277"/>
    </source>
</evidence>
<dbReference type="Pfam" id="PF03181">
    <property type="entry name" value="BURP"/>
    <property type="match status" value="1"/>
</dbReference>
<dbReference type="InterPro" id="IPR004873">
    <property type="entry name" value="BURP_dom"/>
</dbReference>
<keyword evidence="3" id="KW-1185">Reference proteome</keyword>
<dbReference type="Proteomes" id="UP001140206">
    <property type="component" value="Chromosome 4"/>
</dbReference>
<dbReference type="AlphaFoldDB" id="A0AAV8CUB7"/>
<proteinExistence type="predicted"/>
<gene>
    <name evidence="2" type="ORF">LUZ62_069565</name>
</gene>
<dbReference type="EMBL" id="JAMFTS010000004">
    <property type="protein sequence ID" value="KAJ4759190.1"/>
    <property type="molecule type" value="Genomic_DNA"/>
</dbReference>
<accession>A0AAV8CUB7</accession>
<comment type="caution">
    <text evidence="2">The sequence shown here is derived from an EMBL/GenBank/DDBJ whole genome shotgun (WGS) entry which is preliminary data.</text>
</comment>
<feature type="domain" description="BURP" evidence="1">
    <location>
        <begin position="1"/>
        <end position="115"/>
    </location>
</feature>
<dbReference type="SMART" id="SM01045">
    <property type="entry name" value="BURP"/>
    <property type="match status" value="1"/>
</dbReference>
<dbReference type="InterPro" id="IPR044816">
    <property type="entry name" value="BURP"/>
</dbReference>
<evidence type="ECO:0000313" key="2">
    <source>
        <dbReference type="EMBL" id="KAJ4759190.1"/>
    </source>
</evidence>
<name>A0AAV8CUB7_9POAL</name>
<dbReference type="PANTHER" id="PTHR31236">
    <property type="entry name" value="BURP DOMAIN PROTEIN USPL1-LIKE"/>
    <property type="match status" value="1"/>
</dbReference>